<evidence type="ECO:0000313" key="4">
    <source>
        <dbReference type="Proteomes" id="UP000626109"/>
    </source>
</evidence>
<sequence length="279" mass="30278">MTSWCATGRPASQAVLPATKKRTTLPTAPWALRLLLLLLLAAAHWLPSACRWRPVWGTQRTVFAWGFSPGSRDQPSREISLTARQAASFGRRGRGLGVPGVQGPSGDGLEPPDYELSDDSAQDPLDRQLAALARAVLPRSADRDSKEAVLKRIEQVACQVTGSPVRVLPFGSSANGCGERWSDIDAVVAWTPRGKVSKGFAGEILASIAMRCVKQGFILRELRLKAKVPIAMLETADGYEIDLSCGNLVPLLNTRLLRTYACIEPRLPVLACAVKRWAK</sequence>
<dbReference type="PANTHER" id="PTHR12271">
    <property type="entry name" value="POLY A POLYMERASE CID PAP -RELATED"/>
    <property type="match status" value="1"/>
</dbReference>
<organism evidence="3 4">
    <name type="scientific">Polarella glacialis</name>
    <name type="common">Dinoflagellate</name>
    <dbReference type="NCBI Taxonomy" id="89957"/>
    <lineage>
        <taxon>Eukaryota</taxon>
        <taxon>Sar</taxon>
        <taxon>Alveolata</taxon>
        <taxon>Dinophyceae</taxon>
        <taxon>Suessiales</taxon>
        <taxon>Suessiaceae</taxon>
        <taxon>Polarella</taxon>
    </lineage>
</organism>
<dbReference type="InterPro" id="IPR043519">
    <property type="entry name" value="NT_sf"/>
</dbReference>
<feature type="region of interest" description="Disordered" evidence="1">
    <location>
        <begin position="91"/>
        <end position="120"/>
    </location>
</feature>
<dbReference type="InterPro" id="IPR054708">
    <property type="entry name" value="MTPAP-like_central"/>
</dbReference>
<dbReference type="SUPFAM" id="SSF81301">
    <property type="entry name" value="Nucleotidyltransferase"/>
    <property type="match status" value="1"/>
</dbReference>
<dbReference type="PANTHER" id="PTHR12271:SF40">
    <property type="entry name" value="POLY(A) RNA POLYMERASE GLD2"/>
    <property type="match status" value="1"/>
</dbReference>
<feature type="non-terminal residue" evidence="3">
    <location>
        <position position="1"/>
    </location>
</feature>
<dbReference type="GO" id="GO:0016779">
    <property type="term" value="F:nucleotidyltransferase activity"/>
    <property type="evidence" value="ECO:0007669"/>
    <property type="project" value="TreeGrafter"/>
</dbReference>
<dbReference type="AlphaFoldDB" id="A0A813IXD4"/>
<reference evidence="3" key="1">
    <citation type="submission" date="2021-02" db="EMBL/GenBank/DDBJ databases">
        <authorList>
            <person name="Dougan E. K."/>
            <person name="Rhodes N."/>
            <person name="Thang M."/>
            <person name="Chan C."/>
        </authorList>
    </citation>
    <scope>NUCLEOTIDE SEQUENCE</scope>
</reference>
<protein>
    <recommendedName>
        <fullName evidence="2">Poly(A) RNA polymerase mitochondrial-like central palm domain-containing protein</fullName>
    </recommendedName>
</protein>
<dbReference type="Gene3D" id="3.30.460.10">
    <property type="entry name" value="Beta Polymerase, domain 2"/>
    <property type="match status" value="1"/>
</dbReference>
<evidence type="ECO:0000256" key="1">
    <source>
        <dbReference type="SAM" id="MobiDB-lite"/>
    </source>
</evidence>
<accession>A0A813IXD4</accession>
<evidence type="ECO:0000259" key="2">
    <source>
        <dbReference type="Pfam" id="PF22600"/>
    </source>
</evidence>
<evidence type="ECO:0000313" key="3">
    <source>
        <dbReference type="EMBL" id="CAE8660719.1"/>
    </source>
</evidence>
<name>A0A813IXD4_POLGL</name>
<dbReference type="Pfam" id="PF22600">
    <property type="entry name" value="MTPAP-like_central"/>
    <property type="match status" value="1"/>
</dbReference>
<dbReference type="EMBL" id="CAJNNW010017311">
    <property type="protein sequence ID" value="CAE8660719.1"/>
    <property type="molecule type" value="Genomic_DNA"/>
</dbReference>
<dbReference type="CDD" id="cd05402">
    <property type="entry name" value="NT_PAP_TUTase"/>
    <property type="match status" value="1"/>
</dbReference>
<dbReference type="Proteomes" id="UP000626109">
    <property type="component" value="Unassembled WGS sequence"/>
</dbReference>
<dbReference type="GO" id="GO:0031123">
    <property type="term" value="P:RNA 3'-end processing"/>
    <property type="evidence" value="ECO:0007669"/>
    <property type="project" value="TreeGrafter"/>
</dbReference>
<comment type="caution">
    <text evidence="3">The sequence shown here is derived from an EMBL/GenBank/DDBJ whole genome shotgun (WGS) entry which is preliminary data.</text>
</comment>
<proteinExistence type="predicted"/>
<gene>
    <name evidence="3" type="ORF">PGLA2088_LOCUS14246</name>
</gene>
<feature type="compositionally biased region" description="Gly residues" evidence="1">
    <location>
        <begin position="95"/>
        <end position="106"/>
    </location>
</feature>
<feature type="compositionally biased region" description="Acidic residues" evidence="1">
    <location>
        <begin position="110"/>
        <end position="120"/>
    </location>
</feature>
<feature type="domain" description="Poly(A) RNA polymerase mitochondrial-like central palm" evidence="2">
    <location>
        <begin position="125"/>
        <end position="261"/>
    </location>
</feature>